<dbReference type="InterPro" id="IPR001516">
    <property type="entry name" value="Proton_antipo_N"/>
</dbReference>
<feature type="transmembrane region" description="Helical" evidence="6">
    <location>
        <begin position="138"/>
        <end position="157"/>
    </location>
</feature>
<evidence type="ECO:0000256" key="4">
    <source>
        <dbReference type="ARBA" id="ARBA00023136"/>
    </source>
</evidence>
<feature type="transmembrane region" description="Helical" evidence="6">
    <location>
        <begin position="34"/>
        <end position="50"/>
    </location>
</feature>
<feature type="transmembrane region" description="Helical" evidence="6">
    <location>
        <begin position="314"/>
        <end position="336"/>
    </location>
</feature>
<keyword evidence="3 6" id="KW-1133">Transmembrane helix</keyword>
<accession>A0A3R8LPM5</accession>
<evidence type="ECO:0000256" key="6">
    <source>
        <dbReference type="SAM" id="Phobius"/>
    </source>
</evidence>
<feature type="transmembrane region" description="Helical" evidence="6">
    <location>
        <begin position="342"/>
        <end position="361"/>
    </location>
</feature>
<feature type="domain" description="NADH-Ubiquinone oxidoreductase (complex I) chain 5 N-terminal" evidence="8">
    <location>
        <begin position="66"/>
        <end position="116"/>
    </location>
</feature>
<dbReference type="GO" id="GO:0015990">
    <property type="term" value="P:electron transport coupled proton transport"/>
    <property type="evidence" value="ECO:0007669"/>
    <property type="project" value="TreeGrafter"/>
</dbReference>
<feature type="domain" description="NADH:quinone oxidoreductase/Mrp antiporter transmembrane" evidence="7">
    <location>
        <begin position="132"/>
        <end position="417"/>
    </location>
</feature>
<dbReference type="GO" id="GO:0016020">
    <property type="term" value="C:membrane"/>
    <property type="evidence" value="ECO:0007669"/>
    <property type="project" value="UniProtKB-SubCell"/>
</dbReference>
<comment type="caution">
    <text evidence="9">The sequence shown here is derived from an EMBL/GenBank/DDBJ whole genome shotgun (WGS) entry which is preliminary data.</text>
</comment>
<protein>
    <submittedName>
        <fullName evidence="9">NADH-quinone oxidoreductase subunit L</fullName>
        <ecNumber evidence="9">1.6.5.3</ecNumber>
    </submittedName>
</protein>
<dbReference type="InterPro" id="IPR003945">
    <property type="entry name" value="NU5C-like"/>
</dbReference>
<dbReference type="NCBIfam" id="NF005141">
    <property type="entry name" value="PRK06590.1"/>
    <property type="match status" value="1"/>
</dbReference>
<dbReference type="Pfam" id="PF00361">
    <property type="entry name" value="Proton_antipo_M"/>
    <property type="match status" value="1"/>
</dbReference>
<dbReference type="InterPro" id="IPR018393">
    <property type="entry name" value="NADHpl_OxRdtase_5_subgr"/>
</dbReference>
<dbReference type="NCBIfam" id="TIGR01974">
    <property type="entry name" value="NDH_I_L"/>
    <property type="match status" value="1"/>
</dbReference>
<feature type="transmembrane region" description="Helical" evidence="6">
    <location>
        <begin position="715"/>
        <end position="735"/>
    </location>
</feature>
<keyword evidence="9" id="KW-0560">Oxidoreductase</keyword>
<dbReference type="EMBL" id="RRUE01000001">
    <property type="protein sequence ID" value="RRN45768.1"/>
    <property type="molecule type" value="Genomic_DNA"/>
</dbReference>
<keyword evidence="2 5" id="KW-0812">Transmembrane</keyword>
<feature type="transmembrane region" description="Helical" evidence="6">
    <location>
        <begin position="614"/>
        <end position="632"/>
    </location>
</feature>
<comment type="subcellular location">
    <subcellularLocation>
        <location evidence="1">Endomembrane system</location>
        <topology evidence="1">Multi-pass membrane protein</topology>
    </subcellularLocation>
    <subcellularLocation>
        <location evidence="5">Membrane</location>
        <topology evidence="5">Multi-pass membrane protein</topology>
    </subcellularLocation>
</comment>
<dbReference type="InterPro" id="IPR001750">
    <property type="entry name" value="ND/Mrp_TM"/>
</dbReference>
<feature type="transmembrane region" description="Helical" evidence="6">
    <location>
        <begin position="381"/>
        <end position="402"/>
    </location>
</feature>
<feature type="transmembrane region" description="Helical" evidence="6">
    <location>
        <begin position="256"/>
        <end position="274"/>
    </location>
</feature>
<organism evidence="9 10">
    <name type="scientific">Lautropia dentalis</name>
    <dbReference type="NCBI Taxonomy" id="2490857"/>
    <lineage>
        <taxon>Bacteria</taxon>
        <taxon>Pseudomonadati</taxon>
        <taxon>Pseudomonadota</taxon>
        <taxon>Betaproteobacteria</taxon>
        <taxon>Burkholderiales</taxon>
        <taxon>Burkholderiaceae</taxon>
        <taxon>Lautropia</taxon>
    </lineage>
</organism>
<feature type="transmembrane region" description="Helical" evidence="6">
    <location>
        <begin position="115"/>
        <end position="132"/>
    </location>
</feature>
<dbReference type="PRINTS" id="PR01434">
    <property type="entry name" value="NADHDHGNASE5"/>
</dbReference>
<dbReference type="Proteomes" id="UP000270261">
    <property type="component" value="Unassembled WGS sequence"/>
</dbReference>
<dbReference type="GO" id="GO:0003954">
    <property type="term" value="F:NADH dehydrogenase activity"/>
    <property type="evidence" value="ECO:0007669"/>
    <property type="project" value="TreeGrafter"/>
</dbReference>
<feature type="transmembrane region" description="Helical" evidence="6">
    <location>
        <begin position="178"/>
        <end position="197"/>
    </location>
</feature>
<evidence type="ECO:0000313" key="9">
    <source>
        <dbReference type="EMBL" id="RRN45768.1"/>
    </source>
</evidence>
<dbReference type="PANTHER" id="PTHR42829:SF2">
    <property type="entry name" value="NADH-UBIQUINONE OXIDOREDUCTASE CHAIN 5"/>
    <property type="match status" value="1"/>
</dbReference>
<feature type="transmembrane region" description="Helical" evidence="6">
    <location>
        <begin position="83"/>
        <end position="103"/>
    </location>
</feature>
<dbReference type="PRINTS" id="PR01435">
    <property type="entry name" value="NPOXDRDTASE5"/>
</dbReference>
<reference evidence="9 10" key="1">
    <citation type="submission" date="2018-11" db="EMBL/GenBank/DDBJ databases">
        <title>Genome sequencing of Lautropia sp. KCOM 2505 (= ChDC F240).</title>
        <authorList>
            <person name="Kook J.-K."/>
            <person name="Park S.-N."/>
            <person name="Lim Y.K."/>
        </authorList>
    </citation>
    <scope>NUCLEOTIDE SEQUENCE [LARGE SCALE GENOMIC DNA]</scope>
    <source>
        <strain evidence="9 10">KCOM 2505</strain>
    </source>
</reference>
<evidence type="ECO:0000259" key="7">
    <source>
        <dbReference type="Pfam" id="PF00361"/>
    </source>
</evidence>
<evidence type="ECO:0000256" key="1">
    <source>
        <dbReference type="ARBA" id="ARBA00004127"/>
    </source>
</evidence>
<dbReference type="Gene3D" id="1.20.5.2700">
    <property type="match status" value="1"/>
</dbReference>
<evidence type="ECO:0000313" key="10">
    <source>
        <dbReference type="Proteomes" id="UP000270261"/>
    </source>
</evidence>
<dbReference type="GO" id="GO:0042773">
    <property type="term" value="P:ATP synthesis coupled electron transport"/>
    <property type="evidence" value="ECO:0007669"/>
    <property type="project" value="InterPro"/>
</dbReference>
<dbReference type="GO" id="GO:0008137">
    <property type="term" value="F:NADH dehydrogenase (ubiquinone) activity"/>
    <property type="evidence" value="ECO:0007669"/>
    <property type="project" value="InterPro"/>
</dbReference>
<keyword evidence="4 6" id="KW-0472">Membrane</keyword>
<evidence type="ECO:0000256" key="3">
    <source>
        <dbReference type="ARBA" id="ARBA00022989"/>
    </source>
</evidence>
<dbReference type="GO" id="GO:0012505">
    <property type="term" value="C:endomembrane system"/>
    <property type="evidence" value="ECO:0007669"/>
    <property type="project" value="UniProtKB-SubCell"/>
</dbReference>
<feature type="transmembrane region" description="Helical" evidence="6">
    <location>
        <begin position="217"/>
        <end position="235"/>
    </location>
</feature>
<dbReference type="OrthoDB" id="9811798at2"/>
<feature type="transmembrane region" description="Helical" evidence="6">
    <location>
        <begin position="286"/>
        <end position="307"/>
    </location>
</feature>
<feature type="transmembrane region" description="Helical" evidence="6">
    <location>
        <begin position="422"/>
        <end position="443"/>
    </location>
</feature>
<evidence type="ECO:0000256" key="2">
    <source>
        <dbReference type="ARBA" id="ARBA00022692"/>
    </source>
</evidence>
<dbReference type="PANTHER" id="PTHR42829">
    <property type="entry name" value="NADH-UBIQUINONE OXIDOREDUCTASE CHAIN 5"/>
    <property type="match status" value="1"/>
</dbReference>
<dbReference type="AlphaFoldDB" id="A0A3R8LPM5"/>
<gene>
    <name evidence="9" type="ORF">EHV23_06400</name>
</gene>
<evidence type="ECO:0000256" key="5">
    <source>
        <dbReference type="RuleBase" id="RU000320"/>
    </source>
</evidence>
<evidence type="ECO:0000259" key="8">
    <source>
        <dbReference type="Pfam" id="PF00662"/>
    </source>
</evidence>
<keyword evidence="10" id="KW-1185">Reference proteome</keyword>
<feature type="transmembrane region" description="Helical" evidence="6">
    <location>
        <begin position="6"/>
        <end position="27"/>
    </location>
</feature>
<dbReference type="RefSeq" id="WP_125095196.1">
    <property type="nucleotide sequence ID" value="NZ_RRUE01000001.1"/>
</dbReference>
<name>A0A3R8LPM5_9BURK</name>
<dbReference type="EC" id="1.6.5.3" evidence="9"/>
<sequence length="738" mass="80687">MKTAYLLVPFAPLVGSMLAGFAGRALGRTNTHRVAILGVLVSLLASLWVMNDVWQGNTFNGPLYTWAVIGELRMEVGFQIDQLTTMMMVVVTFVSLMVHIYTIGYMEEDPGYQRFFSYISLFTFSMLMLVMSNNLLQLFFGWEAVGLVSYLLIGFWYTKPSAIYANLKAFMVNRVGDFGFVLGIGLIYTWTGTLDYAEIFQKAPELAHVTINLIGDAQWSLITVTCICLFVGAMGKSAQFPLHVWLPDSMEGPTPISALIHAATMVTAGIFMVSRMSPLYEMSETALSFVMIIGAITAFFMGLMGIIQNDIKRVVAYSTLSQLGYMTVALGASAYSVAVFHLMTHAFFKALLFLGAGSVIIGMHHDQDIRHMGGLRKYMPITWLTSLIGSLALVGTPFFSGFYSKESIIEAVHHANVPGAGIAYWALLSGVFVTAFYSFRMYFLVFHGKPRFAAAHEAHGAGHGTAGHGAAHGHADAVVASAAAAGVNVDTITITGDGADTITITGDQVETITITGDAVDTITGHDAHGHDAHGHGHGDHHAHVPHESPWVVTVPLVLLAIPSIIIGAIAADAFITGRYFEGVITVFDKHPAMEALTHHWHGWVAMALHGFTSLPFWLMVAGIATAWYFYLVNPAIPARLQKTFSGIYTVLENKYYLDRFNEWFFAGGARRVGGALWKRADQGLIDGLMVNGSARLVGWFSRVLRQGQTGFLNHYAIAMIIGLAFLLFWFLPFLARVQ</sequence>
<feature type="transmembrane region" description="Helical" evidence="6">
    <location>
        <begin position="550"/>
        <end position="571"/>
    </location>
</feature>
<proteinExistence type="predicted"/>
<dbReference type="Pfam" id="PF00662">
    <property type="entry name" value="Proton_antipo_N"/>
    <property type="match status" value="1"/>
</dbReference>